<reference evidence="2 3" key="1">
    <citation type="submission" date="2019-08" db="EMBL/GenBank/DDBJ databases">
        <title>Bacillus genomes from the desert of Cuatro Cienegas, Coahuila.</title>
        <authorList>
            <person name="Olmedo-Alvarez G."/>
        </authorList>
    </citation>
    <scope>NUCLEOTIDE SEQUENCE [LARGE SCALE GENOMIC DNA]</scope>
    <source>
        <strain evidence="2 3">CH128b_4D</strain>
    </source>
</reference>
<dbReference type="Pfam" id="PF08378">
    <property type="entry name" value="NERD"/>
    <property type="match status" value="1"/>
</dbReference>
<dbReference type="InterPro" id="IPR011528">
    <property type="entry name" value="NERD"/>
</dbReference>
<protein>
    <submittedName>
        <fullName evidence="2">NERD domain-containing protein</fullName>
    </submittedName>
</protein>
<organism evidence="2 3">
    <name type="scientific">Rossellomorea vietnamensis</name>
    <dbReference type="NCBI Taxonomy" id="218284"/>
    <lineage>
        <taxon>Bacteria</taxon>
        <taxon>Bacillati</taxon>
        <taxon>Bacillota</taxon>
        <taxon>Bacilli</taxon>
        <taxon>Bacillales</taxon>
        <taxon>Bacillaceae</taxon>
        <taxon>Rossellomorea</taxon>
    </lineage>
</organism>
<dbReference type="AlphaFoldDB" id="A0A5D4M7G0"/>
<proteinExistence type="predicted"/>
<dbReference type="EMBL" id="VTEG01000021">
    <property type="protein sequence ID" value="TYR97417.1"/>
    <property type="molecule type" value="Genomic_DNA"/>
</dbReference>
<feature type="domain" description="NERD" evidence="1">
    <location>
        <begin position="16"/>
        <end position="126"/>
    </location>
</feature>
<dbReference type="Proteomes" id="UP000325182">
    <property type="component" value="Unassembled WGS sequence"/>
</dbReference>
<comment type="caution">
    <text evidence="2">The sequence shown here is derived from an EMBL/GenBank/DDBJ whole genome shotgun (WGS) entry which is preliminary data.</text>
</comment>
<sequence length="286" mass="33002">MNFSESEESYYLYKEKGYEGEMNFDKWAVPLSKKMIFLNDINLNQNNNNFQVDSFGISSGTLHHFEVKNLEGDYSIEKGKWTSPSGNPVKNPLLQVDKTETHLNQLVKNYNIPLSVKSHLIFINPEFHLYDVPSNLPIIYPAQMNRFRNNLLQNSSKIRNADIRAAEKLLSLSIGGSPYNSVPKYSYEELRKGIVCSGCGEFYTEAKRILHCEFCGVRESCSDAVLRSVEEFGLLFPDFKVTTKNIFDWCKVIKDERTVQRVLRSNLQMIGNKRSSYYIKGTREKE</sequence>
<accession>A0A5D4M7G0</accession>
<evidence type="ECO:0000313" key="3">
    <source>
        <dbReference type="Proteomes" id="UP000325182"/>
    </source>
</evidence>
<evidence type="ECO:0000259" key="1">
    <source>
        <dbReference type="PROSITE" id="PS50965"/>
    </source>
</evidence>
<evidence type="ECO:0000313" key="2">
    <source>
        <dbReference type="EMBL" id="TYR97417.1"/>
    </source>
</evidence>
<name>A0A5D4M7G0_9BACI</name>
<dbReference type="RefSeq" id="WP_113927009.1">
    <property type="nucleotide sequence ID" value="NZ_VTEG01000021.1"/>
</dbReference>
<gene>
    <name evidence="2" type="ORF">FZC84_19500</name>
</gene>
<dbReference type="PROSITE" id="PS50965">
    <property type="entry name" value="NERD"/>
    <property type="match status" value="1"/>
</dbReference>